<protein>
    <submittedName>
        <fullName evidence="1">Uncharacterized protein</fullName>
    </submittedName>
</protein>
<name>A0A290H9P5_9BACT</name>
<reference evidence="2" key="1">
    <citation type="submission" date="2017-09" db="EMBL/GenBank/DDBJ databases">
        <title>The complete genome of Sulfurospirillum sp. JPD-1.</title>
        <authorList>
            <person name="Goris T."/>
        </authorList>
    </citation>
    <scope>NUCLEOTIDE SEQUENCE [LARGE SCALE GENOMIC DNA]</scope>
    <source>
        <strain evidence="2">JPD-1</strain>
    </source>
</reference>
<gene>
    <name evidence="1" type="ORF">SJPD1_0053</name>
</gene>
<dbReference type="RefSeq" id="WP_096045451.1">
    <property type="nucleotide sequence ID" value="NZ_CP023275.1"/>
</dbReference>
<proteinExistence type="predicted"/>
<dbReference type="EMBL" id="CP023275">
    <property type="protein sequence ID" value="ATB68187.1"/>
    <property type="molecule type" value="Genomic_DNA"/>
</dbReference>
<accession>A0A290H9P5</accession>
<sequence length="80" mass="9866">MEENIIKGEVTDITYFGLKVYDEKFVRDEDIKQLPFYDFWAESAQNSTCFMHDDQRLIYLHDWERFCKLFIKTGKHRFQF</sequence>
<dbReference type="Proteomes" id="UP000217349">
    <property type="component" value="Chromosome"/>
</dbReference>
<evidence type="ECO:0000313" key="1">
    <source>
        <dbReference type="EMBL" id="ATB68187.1"/>
    </source>
</evidence>
<dbReference type="AlphaFoldDB" id="A0A290H9P5"/>
<evidence type="ECO:0000313" key="2">
    <source>
        <dbReference type="Proteomes" id="UP000217349"/>
    </source>
</evidence>
<organism evidence="1 2">
    <name type="scientific">Sulfurospirillum diekertiae</name>
    <dbReference type="NCBI Taxonomy" id="1854492"/>
    <lineage>
        <taxon>Bacteria</taxon>
        <taxon>Pseudomonadati</taxon>
        <taxon>Campylobacterota</taxon>
        <taxon>Epsilonproteobacteria</taxon>
        <taxon>Campylobacterales</taxon>
        <taxon>Sulfurospirillaceae</taxon>
        <taxon>Sulfurospirillum</taxon>
    </lineage>
</organism>
<dbReference type="OrthoDB" id="8609462at2"/>
<dbReference type="KEGG" id="sulj:SJPD1_0053"/>